<reference evidence="1" key="2">
    <citation type="submission" date="2021-01" db="EMBL/GenBank/DDBJ databases">
        <authorList>
            <person name="Mieszkin S."/>
            <person name="Pouder E."/>
            <person name="Alain K."/>
        </authorList>
    </citation>
    <scope>NUCLEOTIDE SEQUENCE</scope>
    <source>
        <strain evidence="1">HW T2.11</strain>
    </source>
</reference>
<dbReference type="EMBL" id="JAESVB010000002">
    <property type="protein sequence ID" value="MCB8874763.1"/>
    <property type="molecule type" value="Genomic_DNA"/>
</dbReference>
<name>A0A963YQP9_9PROT</name>
<organism evidence="1 2">
    <name type="scientific">Acidisoma silvae</name>
    <dbReference type="NCBI Taxonomy" id="2802396"/>
    <lineage>
        <taxon>Bacteria</taxon>
        <taxon>Pseudomonadati</taxon>
        <taxon>Pseudomonadota</taxon>
        <taxon>Alphaproteobacteria</taxon>
        <taxon>Acetobacterales</taxon>
        <taxon>Acidocellaceae</taxon>
        <taxon>Acidisoma</taxon>
    </lineage>
</organism>
<evidence type="ECO:0000313" key="1">
    <source>
        <dbReference type="EMBL" id="MCB8874763.1"/>
    </source>
</evidence>
<evidence type="ECO:0000313" key="2">
    <source>
        <dbReference type="Proteomes" id="UP000708298"/>
    </source>
</evidence>
<keyword evidence="2" id="KW-1185">Reference proteome</keyword>
<dbReference type="RefSeq" id="WP_227320428.1">
    <property type="nucleotide sequence ID" value="NZ_JAESVB010000002.1"/>
</dbReference>
<protein>
    <submittedName>
        <fullName evidence="1">Uncharacterized protein</fullName>
    </submittedName>
</protein>
<dbReference type="AlphaFoldDB" id="A0A963YQP9"/>
<proteinExistence type="predicted"/>
<comment type="caution">
    <text evidence="1">The sequence shown here is derived from an EMBL/GenBank/DDBJ whole genome shotgun (WGS) entry which is preliminary data.</text>
</comment>
<reference evidence="1" key="1">
    <citation type="journal article" date="2021" name="Microorganisms">
        <title>Acidisoma silvae sp. nov. and Acidisomacellulosilytica sp. nov., Two Acidophilic Bacteria Isolated from Decaying Wood, Hydrolyzing Cellulose and Producing Poly-3-hydroxybutyrate.</title>
        <authorList>
            <person name="Mieszkin S."/>
            <person name="Pouder E."/>
            <person name="Uroz S."/>
            <person name="Simon-Colin C."/>
            <person name="Alain K."/>
        </authorList>
    </citation>
    <scope>NUCLEOTIDE SEQUENCE</scope>
    <source>
        <strain evidence="1">HW T2.11</strain>
    </source>
</reference>
<accession>A0A963YQP9</accession>
<dbReference type="Proteomes" id="UP000708298">
    <property type="component" value="Unassembled WGS sequence"/>
</dbReference>
<gene>
    <name evidence="1" type="ORF">ASILVAE211_06180</name>
</gene>
<sequence length="217" mass="23135">MTPTQLQDRVARGQGLAALRMGDDYDVFRPRSAFMPLAPGNRILRLPVALHGEDRDWHRGARYGQPLWFAVHDTSYTQPGDYLVGAGGTFFIASQPPLLPTVCVQTNRTVSLSRAEGADAIGINAYGGVAPQRQVPVLVDWPASMLTAASGSRNGGTLPGEPGPPSWAILLPALPPSELADLRCDDLVQNETGLTAIISAVERSALGWRLTAIQAAT</sequence>